<feature type="compositionally biased region" description="Acidic residues" evidence="1">
    <location>
        <begin position="32"/>
        <end position="45"/>
    </location>
</feature>
<accession>A0A5N6N072</accession>
<feature type="region of interest" description="Disordered" evidence="1">
    <location>
        <begin position="1"/>
        <end position="45"/>
    </location>
</feature>
<comment type="caution">
    <text evidence="2">The sequence shown here is derived from an EMBL/GenBank/DDBJ whole genome shotgun (WGS) entry which is preliminary data.</text>
</comment>
<evidence type="ECO:0000313" key="2">
    <source>
        <dbReference type="EMBL" id="KAD4179524.1"/>
    </source>
</evidence>
<evidence type="ECO:0000313" key="3">
    <source>
        <dbReference type="Proteomes" id="UP000326396"/>
    </source>
</evidence>
<feature type="region of interest" description="Disordered" evidence="1">
    <location>
        <begin position="60"/>
        <end position="138"/>
    </location>
</feature>
<feature type="compositionally biased region" description="Acidic residues" evidence="1">
    <location>
        <begin position="103"/>
        <end position="138"/>
    </location>
</feature>
<feature type="compositionally biased region" description="Polar residues" evidence="1">
    <location>
        <begin position="9"/>
        <end position="18"/>
    </location>
</feature>
<gene>
    <name evidence="2" type="ORF">E3N88_28115</name>
</gene>
<name>A0A5N6N072_9ASTR</name>
<organism evidence="2 3">
    <name type="scientific">Mikania micrantha</name>
    <name type="common">bitter vine</name>
    <dbReference type="NCBI Taxonomy" id="192012"/>
    <lineage>
        <taxon>Eukaryota</taxon>
        <taxon>Viridiplantae</taxon>
        <taxon>Streptophyta</taxon>
        <taxon>Embryophyta</taxon>
        <taxon>Tracheophyta</taxon>
        <taxon>Spermatophyta</taxon>
        <taxon>Magnoliopsida</taxon>
        <taxon>eudicotyledons</taxon>
        <taxon>Gunneridae</taxon>
        <taxon>Pentapetalae</taxon>
        <taxon>asterids</taxon>
        <taxon>campanulids</taxon>
        <taxon>Asterales</taxon>
        <taxon>Asteraceae</taxon>
        <taxon>Asteroideae</taxon>
        <taxon>Heliantheae alliance</taxon>
        <taxon>Eupatorieae</taxon>
        <taxon>Mikania</taxon>
    </lineage>
</organism>
<reference evidence="2 3" key="1">
    <citation type="submission" date="2019-05" db="EMBL/GenBank/DDBJ databases">
        <title>Mikania micrantha, genome provides insights into the molecular mechanism of rapid growth.</title>
        <authorList>
            <person name="Liu B."/>
        </authorList>
    </citation>
    <scope>NUCLEOTIDE SEQUENCE [LARGE SCALE GENOMIC DNA]</scope>
    <source>
        <strain evidence="2">NLD-2019</strain>
        <tissue evidence="2">Leaf</tissue>
    </source>
</reference>
<sequence length="138" mass="15482">MATVDGEANQANVSNASDPSRKYAKSKQAYDPMEDDFDLDDEEEEDCVVTQMGLYQDAVGLFGNPMAKRQRKTRSPGKGPSSSTTPREPPPKKVSYKKIHELIDEEEDDEEIEEEIGESEDEEEDVVLGVDDDYEDSE</sequence>
<dbReference type="Proteomes" id="UP000326396">
    <property type="component" value="Linkage Group LG4"/>
</dbReference>
<protein>
    <submittedName>
        <fullName evidence="2">Uncharacterized protein</fullName>
    </submittedName>
</protein>
<proteinExistence type="predicted"/>
<keyword evidence="3" id="KW-1185">Reference proteome</keyword>
<dbReference type="AlphaFoldDB" id="A0A5N6N072"/>
<dbReference type="EMBL" id="SZYD01000014">
    <property type="protein sequence ID" value="KAD4179524.1"/>
    <property type="molecule type" value="Genomic_DNA"/>
</dbReference>
<feature type="compositionally biased region" description="Low complexity" evidence="1">
    <location>
        <begin position="76"/>
        <end position="86"/>
    </location>
</feature>
<evidence type="ECO:0000256" key="1">
    <source>
        <dbReference type="SAM" id="MobiDB-lite"/>
    </source>
</evidence>